<dbReference type="InterPro" id="IPR001128">
    <property type="entry name" value="Cyt_P450"/>
</dbReference>
<dbReference type="SUPFAM" id="SSF48264">
    <property type="entry name" value="Cytochrome P450"/>
    <property type="match status" value="1"/>
</dbReference>
<dbReference type="InterPro" id="IPR017972">
    <property type="entry name" value="Cyt_P450_CS"/>
</dbReference>
<dbReference type="PRINTS" id="PR00463">
    <property type="entry name" value="EP450I"/>
</dbReference>
<keyword evidence="7 9" id="KW-0503">Monooxygenase</keyword>
<proteinExistence type="inferred from homology"/>
<dbReference type="EMBL" id="CP093348">
    <property type="protein sequence ID" value="WOH03433.1"/>
    <property type="molecule type" value="Genomic_DNA"/>
</dbReference>
<evidence type="ECO:0000256" key="5">
    <source>
        <dbReference type="ARBA" id="ARBA00023002"/>
    </source>
</evidence>
<evidence type="ECO:0000256" key="7">
    <source>
        <dbReference type="ARBA" id="ARBA00023033"/>
    </source>
</evidence>
<reference evidence="10" key="1">
    <citation type="journal article" date="2016" name="Nat. Genet.">
        <title>A high-quality carrot genome assembly provides new insights into carotenoid accumulation and asterid genome evolution.</title>
        <authorList>
            <person name="Iorizzo M."/>
            <person name="Ellison S."/>
            <person name="Senalik D."/>
            <person name="Zeng P."/>
            <person name="Satapoomin P."/>
            <person name="Huang J."/>
            <person name="Bowman M."/>
            <person name="Iovene M."/>
            <person name="Sanseverino W."/>
            <person name="Cavagnaro P."/>
            <person name="Yildiz M."/>
            <person name="Macko-Podgorni A."/>
            <person name="Moranska E."/>
            <person name="Grzebelus E."/>
            <person name="Grzebelus D."/>
            <person name="Ashrafi H."/>
            <person name="Zheng Z."/>
            <person name="Cheng S."/>
            <person name="Spooner D."/>
            <person name="Van Deynze A."/>
            <person name="Simon P."/>
        </authorList>
    </citation>
    <scope>NUCLEOTIDE SEQUENCE</scope>
    <source>
        <tissue evidence="10">Leaf</tissue>
    </source>
</reference>
<dbReference type="PANTHER" id="PTHR47953">
    <property type="entry name" value="OS08G0105600 PROTEIN"/>
    <property type="match status" value="1"/>
</dbReference>
<evidence type="ECO:0000256" key="6">
    <source>
        <dbReference type="ARBA" id="ARBA00023004"/>
    </source>
</evidence>
<evidence type="ECO:0000313" key="10">
    <source>
        <dbReference type="EMBL" id="WOH03433.1"/>
    </source>
</evidence>
<dbReference type="CDD" id="cd11072">
    <property type="entry name" value="CYP71-like"/>
    <property type="match status" value="1"/>
</dbReference>
<dbReference type="GO" id="GO:0004497">
    <property type="term" value="F:monooxygenase activity"/>
    <property type="evidence" value="ECO:0007669"/>
    <property type="project" value="UniProtKB-KW"/>
</dbReference>
<dbReference type="KEGG" id="dcr:108226676"/>
<keyword evidence="11" id="KW-1185">Reference proteome</keyword>
<organism evidence="10 11">
    <name type="scientific">Daucus carota subsp. sativus</name>
    <name type="common">Carrot</name>
    <dbReference type="NCBI Taxonomy" id="79200"/>
    <lineage>
        <taxon>Eukaryota</taxon>
        <taxon>Viridiplantae</taxon>
        <taxon>Streptophyta</taxon>
        <taxon>Embryophyta</taxon>
        <taxon>Tracheophyta</taxon>
        <taxon>Spermatophyta</taxon>
        <taxon>Magnoliopsida</taxon>
        <taxon>eudicotyledons</taxon>
        <taxon>Gunneridae</taxon>
        <taxon>Pentapetalae</taxon>
        <taxon>asterids</taxon>
        <taxon>campanulids</taxon>
        <taxon>Apiales</taxon>
        <taxon>Apiaceae</taxon>
        <taxon>Apioideae</taxon>
        <taxon>Scandiceae</taxon>
        <taxon>Daucinae</taxon>
        <taxon>Daucus</taxon>
        <taxon>Daucus sect. Daucus</taxon>
    </lineage>
</organism>
<dbReference type="InterPro" id="IPR002401">
    <property type="entry name" value="Cyt_P450_E_grp-I"/>
</dbReference>
<protein>
    <submittedName>
        <fullName evidence="10">Uncharacterized protein</fullName>
    </submittedName>
</protein>
<evidence type="ECO:0000256" key="1">
    <source>
        <dbReference type="ARBA" id="ARBA00001971"/>
    </source>
</evidence>
<evidence type="ECO:0000313" key="11">
    <source>
        <dbReference type="Proteomes" id="UP000077755"/>
    </source>
</evidence>
<dbReference type="GO" id="GO:0020037">
    <property type="term" value="F:heme binding"/>
    <property type="evidence" value="ECO:0007669"/>
    <property type="project" value="InterPro"/>
</dbReference>
<dbReference type="PROSITE" id="PS00086">
    <property type="entry name" value="CYTOCHROME_P450"/>
    <property type="match status" value="1"/>
</dbReference>
<keyword evidence="6 8" id="KW-0408">Iron</keyword>
<name>A0A161YAH0_DAUCS</name>
<evidence type="ECO:0000256" key="8">
    <source>
        <dbReference type="PIRSR" id="PIRSR602401-1"/>
    </source>
</evidence>
<keyword evidence="5 9" id="KW-0560">Oxidoreductase</keyword>
<comment type="cofactor">
    <cofactor evidence="1 8">
        <name>heme</name>
        <dbReference type="ChEBI" id="CHEBI:30413"/>
    </cofactor>
</comment>
<comment type="similarity">
    <text evidence="2 9">Belongs to the cytochrome P450 family.</text>
</comment>
<dbReference type="Proteomes" id="UP000077755">
    <property type="component" value="Chromosome 6"/>
</dbReference>
<gene>
    <name evidence="10" type="ORF">DCAR_0622830</name>
</gene>
<dbReference type="InterPro" id="IPR036396">
    <property type="entry name" value="Cyt_P450_sf"/>
</dbReference>
<dbReference type="Pfam" id="PF00067">
    <property type="entry name" value="p450"/>
    <property type="match status" value="1"/>
</dbReference>
<evidence type="ECO:0000256" key="4">
    <source>
        <dbReference type="ARBA" id="ARBA00022723"/>
    </source>
</evidence>
<dbReference type="GO" id="GO:0005506">
    <property type="term" value="F:iron ion binding"/>
    <property type="evidence" value="ECO:0007669"/>
    <property type="project" value="InterPro"/>
</dbReference>
<evidence type="ECO:0000256" key="9">
    <source>
        <dbReference type="RuleBase" id="RU000461"/>
    </source>
</evidence>
<dbReference type="OrthoDB" id="2789670at2759"/>
<dbReference type="GO" id="GO:0016705">
    <property type="term" value="F:oxidoreductase activity, acting on paired donors, with incorporation or reduction of molecular oxygen"/>
    <property type="evidence" value="ECO:0007669"/>
    <property type="project" value="InterPro"/>
</dbReference>
<feature type="binding site" description="axial binding residue" evidence="8">
    <location>
        <position position="442"/>
    </location>
    <ligand>
        <name>heme</name>
        <dbReference type="ChEBI" id="CHEBI:30413"/>
    </ligand>
    <ligandPart>
        <name>Fe</name>
        <dbReference type="ChEBI" id="CHEBI:18248"/>
    </ligandPart>
</feature>
<evidence type="ECO:0000256" key="3">
    <source>
        <dbReference type="ARBA" id="ARBA00022617"/>
    </source>
</evidence>
<keyword evidence="3 8" id="KW-0349">Heme</keyword>
<dbReference type="InterPro" id="IPR052306">
    <property type="entry name" value="CYP450_71D"/>
</dbReference>
<evidence type="ECO:0000256" key="2">
    <source>
        <dbReference type="ARBA" id="ARBA00010617"/>
    </source>
</evidence>
<dbReference type="Gramene" id="KZM89459">
    <property type="protein sequence ID" value="KZM89459"/>
    <property type="gene ID" value="DCAR_023178"/>
</dbReference>
<dbReference type="PRINTS" id="PR00385">
    <property type="entry name" value="P450"/>
</dbReference>
<dbReference type="FunFam" id="1.10.630.10:FF:000008">
    <property type="entry name" value="Cytochrome P450 71D8"/>
    <property type="match status" value="1"/>
</dbReference>
<dbReference type="AlphaFoldDB" id="A0A161YAH0"/>
<keyword evidence="4 8" id="KW-0479">Metal-binding</keyword>
<sequence length="502" mass="56342">MDVQSVIAVLCFLIIVFHFLSERAVKASRKLPPGPQKLPIIGNIHQLAGEVQHRVITELSKKYGPIMHLQLAEIPVLVVSSSSIAKEVMKTHDLAFSNRSQLQVSKIMLEGCKDVVFNEYDDYWRQMRKICTVELLTASKVNSFQSIREDEGWKLVESIKSSLDSPVNLTHKFGALANAITCRAAIGQRSKYQDELVHLIDTMTALGNGFDIADLFPSYGFLHNVSGIKSKLLKIRTQMHEIFHNIIKEHEEKRASAKLDENGRVVGEEDLVDVLLRVQEKGGLQFPISSKNIQGIISDMLTAGTDTAAVVLDWAMSELIRNPKVMEKAQAEVRKAFKGKTKIREADLQELTYLKLVIKETLRLHPPAPLLLPRECREQCEVEGYTIPVRTKLMVNAWAIHRDPAYWPNAESFEPERFMNKSIDYNGTNPNFIPFGGGRRSCPGIAFGIATMELPLALLLYHFNWQLPNGSKPEDLDMNEVLGATLKRKTSLLLSATSCTPS</sequence>
<dbReference type="OMA" id="WIAYMEM"/>
<accession>A0A161YAH0</accession>
<dbReference type="Gene3D" id="1.10.630.10">
    <property type="entry name" value="Cytochrome P450"/>
    <property type="match status" value="1"/>
</dbReference>
<dbReference type="PANTHER" id="PTHR47953:SF16">
    <property type="entry name" value="CYTOCHROME P450 71D8"/>
    <property type="match status" value="1"/>
</dbReference>
<reference evidence="10" key="2">
    <citation type="submission" date="2022-03" db="EMBL/GenBank/DDBJ databases">
        <title>Draft title - Genomic analysis of global carrot germplasm unveils the trajectory of domestication and the origin of high carotenoid orange carrot.</title>
        <authorList>
            <person name="Iorizzo M."/>
            <person name="Ellison S."/>
            <person name="Senalik D."/>
            <person name="Macko-Podgorni A."/>
            <person name="Grzebelus D."/>
            <person name="Bostan H."/>
            <person name="Rolling W."/>
            <person name="Curaba J."/>
            <person name="Simon P."/>
        </authorList>
    </citation>
    <scope>NUCLEOTIDE SEQUENCE</scope>
    <source>
        <tissue evidence="10">Leaf</tissue>
    </source>
</reference>